<evidence type="ECO:0000256" key="1">
    <source>
        <dbReference type="ARBA" id="ARBA00010638"/>
    </source>
</evidence>
<name>A0A0C2HQV0_9STAP</name>
<dbReference type="RefSeq" id="WP_040104652.1">
    <property type="nucleotide sequence ID" value="NZ_JABEVU030000001.1"/>
</dbReference>
<evidence type="ECO:0000256" key="5">
    <source>
        <dbReference type="RuleBase" id="RU361279"/>
    </source>
</evidence>
<dbReference type="InterPro" id="IPR037171">
    <property type="entry name" value="NagB/RpiA_transferase-like"/>
</dbReference>
<dbReference type="SUPFAM" id="SSF100950">
    <property type="entry name" value="NagB/RpiA/CoA transferase-like"/>
    <property type="match status" value="1"/>
</dbReference>
<feature type="binding site" evidence="4">
    <location>
        <begin position="130"/>
        <end position="138"/>
    </location>
    <ligand>
        <name>ATP</name>
        <dbReference type="ChEBI" id="CHEBI:30616"/>
    </ligand>
</feature>
<dbReference type="Proteomes" id="UP000527860">
    <property type="component" value="Unassembled WGS sequence"/>
</dbReference>
<organism evidence="6 8">
    <name type="scientific">Salinicoccus roseus</name>
    <dbReference type="NCBI Taxonomy" id="45670"/>
    <lineage>
        <taxon>Bacteria</taxon>
        <taxon>Bacillati</taxon>
        <taxon>Bacillota</taxon>
        <taxon>Bacilli</taxon>
        <taxon>Bacillales</taxon>
        <taxon>Staphylococcaceae</taxon>
        <taxon>Salinicoccus</taxon>
    </lineage>
</organism>
<evidence type="ECO:0000313" key="6">
    <source>
        <dbReference type="EMBL" id="KIH71876.1"/>
    </source>
</evidence>
<dbReference type="GO" id="GO:0009396">
    <property type="term" value="P:folic acid-containing compound biosynthetic process"/>
    <property type="evidence" value="ECO:0007669"/>
    <property type="project" value="TreeGrafter"/>
</dbReference>
<dbReference type="PIRSF" id="PIRSF006806">
    <property type="entry name" value="FTHF_cligase"/>
    <property type="match status" value="1"/>
</dbReference>
<evidence type="ECO:0000313" key="8">
    <source>
        <dbReference type="Proteomes" id="UP000031546"/>
    </source>
</evidence>
<dbReference type="EMBL" id="JXII01000001">
    <property type="protein sequence ID" value="KIH71876.1"/>
    <property type="molecule type" value="Genomic_DNA"/>
</dbReference>
<keyword evidence="5" id="KW-0460">Magnesium</keyword>
<comment type="similarity">
    <text evidence="1 5">Belongs to the 5-formyltetrahydrofolate cyclo-ligase family.</text>
</comment>
<keyword evidence="9" id="KW-1185">Reference proteome</keyword>
<dbReference type="PANTHER" id="PTHR23407:SF1">
    <property type="entry name" value="5-FORMYLTETRAHYDROFOLATE CYCLO-LIGASE"/>
    <property type="match status" value="1"/>
</dbReference>
<gene>
    <name evidence="7" type="ORF">F7P68_0000470</name>
    <name evidence="6" type="ORF">SN16_00465</name>
</gene>
<dbReference type="EMBL" id="JABEVU030000001">
    <property type="protein sequence ID" value="MDB0579009.1"/>
    <property type="molecule type" value="Genomic_DNA"/>
</dbReference>
<keyword evidence="2 4" id="KW-0547">Nucleotide-binding</keyword>
<evidence type="ECO:0000313" key="9">
    <source>
        <dbReference type="Proteomes" id="UP000527860"/>
    </source>
</evidence>
<keyword evidence="7" id="KW-0436">Ligase</keyword>
<dbReference type="GO" id="GO:0035999">
    <property type="term" value="P:tetrahydrofolate interconversion"/>
    <property type="evidence" value="ECO:0007669"/>
    <property type="project" value="TreeGrafter"/>
</dbReference>
<feature type="binding site" evidence="4">
    <location>
        <position position="49"/>
    </location>
    <ligand>
        <name>substrate</name>
    </ligand>
</feature>
<comment type="catalytic activity">
    <reaction evidence="5">
        <text>(6S)-5-formyl-5,6,7,8-tetrahydrofolate + ATP = (6R)-5,10-methenyltetrahydrofolate + ADP + phosphate</text>
        <dbReference type="Rhea" id="RHEA:10488"/>
        <dbReference type="ChEBI" id="CHEBI:30616"/>
        <dbReference type="ChEBI" id="CHEBI:43474"/>
        <dbReference type="ChEBI" id="CHEBI:57455"/>
        <dbReference type="ChEBI" id="CHEBI:57457"/>
        <dbReference type="ChEBI" id="CHEBI:456216"/>
        <dbReference type="EC" id="6.3.3.2"/>
    </reaction>
</comment>
<dbReference type="InterPro" id="IPR024185">
    <property type="entry name" value="FTHF_cligase-like_sf"/>
</dbReference>
<comment type="caution">
    <text evidence="6">The sequence shown here is derived from an EMBL/GenBank/DDBJ whole genome shotgun (WGS) entry which is preliminary data.</text>
</comment>
<evidence type="ECO:0000256" key="3">
    <source>
        <dbReference type="ARBA" id="ARBA00022840"/>
    </source>
</evidence>
<dbReference type="EC" id="6.3.3.2" evidence="5"/>
<dbReference type="Pfam" id="PF01812">
    <property type="entry name" value="5-FTHF_cyc-lig"/>
    <property type="match status" value="1"/>
</dbReference>
<feature type="binding site" evidence="4">
    <location>
        <position position="54"/>
    </location>
    <ligand>
        <name>substrate</name>
    </ligand>
</feature>
<dbReference type="GO" id="GO:0005524">
    <property type="term" value="F:ATP binding"/>
    <property type="evidence" value="ECO:0007669"/>
    <property type="project" value="UniProtKB-KW"/>
</dbReference>
<sequence length="190" mass="21889">MSKKTLRKEMISTLSSMDEQYKKENEERLKSRLLDYIEKHDIGSVGIVLAMPHEMDTDDIISHLVRQGKLVYTPVCEYSSKQLNFCRFTSFDKVTKDEKNLRVPEDTEDVNNSPDLIVVPGLIYSEEGYRIGYGGGFYDRFLSHYDGLKVSLLFEEQLGEVIVEHHDIPVDLLITPERIIDAEAKRENDA</sequence>
<keyword evidence="3 4" id="KW-0067">ATP-binding</keyword>
<proteinExistence type="inferred from homology"/>
<evidence type="ECO:0000256" key="4">
    <source>
        <dbReference type="PIRSR" id="PIRSR006806-1"/>
    </source>
</evidence>
<dbReference type="Gene3D" id="3.40.50.10420">
    <property type="entry name" value="NagB/RpiA/CoA transferase-like"/>
    <property type="match status" value="1"/>
</dbReference>
<dbReference type="PANTHER" id="PTHR23407">
    <property type="entry name" value="ATPASE INHIBITOR/5-FORMYLTETRAHYDROFOLATE CYCLO-LIGASE"/>
    <property type="match status" value="1"/>
</dbReference>
<feature type="binding site" evidence="4">
    <location>
        <begin position="3"/>
        <end position="7"/>
    </location>
    <ligand>
        <name>ATP</name>
        <dbReference type="ChEBI" id="CHEBI:30616"/>
    </ligand>
</feature>
<reference evidence="6 8" key="1">
    <citation type="submission" date="2015-01" db="EMBL/GenBank/DDBJ databases">
        <title>Genome sequences of high lactate-tolerant strain Salinicoccus roseus W12 with industrial interest.</title>
        <authorList>
            <person name="Wang H."/>
            <person name="Yu B."/>
        </authorList>
    </citation>
    <scope>NUCLEOTIDE SEQUENCE [LARGE SCALE GENOMIC DNA]</scope>
    <source>
        <strain evidence="6 8">W12</strain>
    </source>
</reference>
<evidence type="ECO:0000256" key="2">
    <source>
        <dbReference type="ARBA" id="ARBA00022741"/>
    </source>
</evidence>
<accession>A0A0C2HQV0</accession>
<dbReference type="Proteomes" id="UP000031546">
    <property type="component" value="Unassembled WGS sequence"/>
</dbReference>
<evidence type="ECO:0000313" key="7">
    <source>
        <dbReference type="EMBL" id="MDB0579009.1"/>
    </source>
</evidence>
<dbReference type="OrthoDB" id="9801938at2"/>
<keyword evidence="5" id="KW-0479">Metal-binding</keyword>
<dbReference type="STRING" id="45670.SN16_00465"/>
<dbReference type="InterPro" id="IPR002698">
    <property type="entry name" value="FTHF_cligase"/>
</dbReference>
<reference evidence="7 9" key="4">
    <citation type="submission" date="2022-12" db="EMBL/GenBank/DDBJ databases">
        <title>Genome analysis and biological profiling of marine Salinicoccus roseus MOSEL-ME25.</title>
        <authorList>
            <person name="Mirza F.T."/>
            <person name="Xie Y."/>
            <person name="Shinwari Z.K."/>
        </authorList>
    </citation>
    <scope>NUCLEOTIDE SEQUENCE [LARGE SCALE GENOMIC DNA]</scope>
    <source>
        <strain evidence="7 9">MOSEL-ME25</strain>
    </source>
</reference>
<dbReference type="GeneID" id="77844012"/>
<comment type="cofactor">
    <cofactor evidence="5">
        <name>Mg(2+)</name>
        <dbReference type="ChEBI" id="CHEBI:18420"/>
    </cofactor>
</comment>
<reference evidence="9" key="2">
    <citation type="submission" date="2020-04" db="EMBL/GenBank/DDBJ databases">
        <title>Genome analysis and biological profiling of marine Cellulosimicrobium funkei MOSEL-ME6.</title>
        <authorList>
            <person name="Tanveer F."/>
            <person name="Xie Y."/>
            <person name="Shinwari Z.K."/>
        </authorList>
    </citation>
    <scope>NUCLEOTIDE SEQUENCE [LARGE SCALE GENOMIC DNA]</scope>
    <source>
        <strain evidence="9">MOSEL-ME25</strain>
    </source>
</reference>
<dbReference type="NCBIfam" id="TIGR02727">
    <property type="entry name" value="MTHFS_bact"/>
    <property type="match status" value="1"/>
</dbReference>
<dbReference type="GO" id="GO:0030272">
    <property type="term" value="F:5-formyltetrahydrofolate cyclo-ligase activity"/>
    <property type="evidence" value="ECO:0007669"/>
    <property type="project" value="UniProtKB-EC"/>
</dbReference>
<dbReference type="AlphaFoldDB" id="A0A0C2HQV0"/>
<reference evidence="7" key="3">
    <citation type="submission" date="2020-04" db="EMBL/GenBank/DDBJ databases">
        <authorList>
            <person name="Tanveer F."/>
            <person name="Xie Y."/>
            <person name="Shinwari Z.K."/>
        </authorList>
    </citation>
    <scope>NUCLEOTIDE SEQUENCE</scope>
    <source>
        <strain evidence="7">MOSEL-ME25</strain>
    </source>
</reference>
<dbReference type="GO" id="GO:0046872">
    <property type="term" value="F:metal ion binding"/>
    <property type="evidence" value="ECO:0007669"/>
    <property type="project" value="UniProtKB-KW"/>
</dbReference>
<protein>
    <recommendedName>
        <fullName evidence="5">5-formyltetrahydrofolate cyclo-ligase</fullName>
        <ecNumber evidence="5">6.3.3.2</ecNumber>
    </recommendedName>
</protein>